<sequence>MNGRTTAVRAGVRRGRIEFGHGVTNVPELIGWLWLPVLALVVLSFLDGDSGIPVGSRAVPGVLGMNVLFTAVLGLAVALVTDREDGTLLRARATPNGVLGYLVGRVAAKALMTLLTLVLVLVPGVLLFDGVAIERPVTLVWVVVLGLVATLPLGAALGALFANPQSLGFITMLLFLLMAVSGVFQPLTSLPGWLQVVGQAFPIYWLGLGMRSALVPDAWVVAEVGGSWRPWETVLALGLWTVLGFALALPALRRAARRESGSRVAARRQKALNRGM</sequence>
<evidence type="ECO:0000256" key="3">
    <source>
        <dbReference type="ARBA" id="ARBA00022989"/>
    </source>
</evidence>
<dbReference type="GO" id="GO:0140359">
    <property type="term" value="F:ABC-type transporter activity"/>
    <property type="evidence" value="ECO:0007669"/>
    <property type="project" value="InterPro"/>
</dbReference>
<feature type="transmembrane region" description="Helical" evidence="5">
    <location>
        <begin position="58"/>
        <end position="80"/>
    </location>
</feature>
<evidence type="ECO:0000256" key="5">
    <source>
        <dbReference type="SAM" id="Phobius"/>
    </source>
</evidence>
<dbReference type="PANTHER" id="PTHR43027">
    <property type="entry name" value="DOXORUBICIN RESISTANCE ABC TRANSPORTER PERMEASE PROTEIN DRRC-RELATED"/>
    <property type="match status" value="1"/>
</dbReference>
<keyword evidence="8" id="KW-1185">Reference proteome</keyword>
<keyword evidence="3 5" id="KW-1133">Transmembrane helix</keyword>
<evidence type="ECO:0000313" key="7">
    <source>
        <dbReference type="EMBL" id="MBB4964835.1"/>
    </source>
</evidence>
<protein>
    <submittedName>
        <fullName evidence="7">ABC-2 type transport system permease protein</fullName>
    </submittedName>
</protein>
<feature type="domain" description="ABC transmembrane type-2" evidence="6">
    <location>
        <begin position="23"/>
        <end position="255"/>
    </location>
</feature>
<gene>
    <name evidence="7" type="ORF">F4559_002194</name>
</gene>
<feature type="transmembrane region" description="Helical" evidence="5">
    <location>
        <begin position="234"/>
        <end position="252"/>
    </location>
</feature>
<dbReference type="Proteomes" id="UP000542674">
    <property type="component" value="Unassembled WGS sequence"/>
</dbReference>
<keyword evidence="4 5" id="KW-0472">Membrane</keyword>
<dbReference type="PANTHER" id="PTHR43027:SF1">
    <property type="entry name" value="DOXORUBICIN RESISTANCE ABC TRANSPORTER PERMEASE PROTEIN DRRC-RELATED"/>
    <property type="match status" value="1"/>
</dbReference>
<evidence type="ECO:0000259" key="6">
    <source>
        <dbReference type="PROSITE" id="PS51012"/>
    </source>
</evidence>
<comment type="subcellular location">
    <subcellularLocation>
        <location evidence="1">Membrane</location>
        <topology evidence="1">Multi-pass membrane protein</topology>
    </subcellularLocation>
</comment>
<dbReference type="RefSeq" id="WP_184668092.1">
    <property type="nucleotide sequence ID" value="NZ_BAABAI010000015.1"/>
</dbReference>
<proteinExistence type="predicted"/>
<evidence type="ECO:0000256" key="1">
    <source>
        <dbReference type="ARBA" id="ARBA00004141"/>
    </source>
</evidence>
<feature type="transmembrane region" description="Helical" evidence="5">
    <location>
        <begin position="167"/>
        <end position="184"/>
    </location>
</feature>
<name>A0A7W7WV16_9PSEU</name>
<feature type="transmembrane region" description="Helical" evidence="5">
    <location>
        <begin position="29"/>
        <end position="46"/>
    </location>
</feature>
<evidence type="ECO:0000256" key="4">
    <source>
        <dbReference type="ARBA" id="ARBA00023136"/>
    </source>
</evidence>
<evidence type="ECO:0000313" key="8">
    <source>
        <dbReference type="Proteomes" id="UP000542674"/>
    </source>
</evidence>
<evidence type="ECO:0000256" key="2">
    <source>
        <dbReference type="ARBA" id="ARBA00022692"/>
    </source>
</evidence>
<organism evidence="7 8">
    <name type="scientific">Saccharothrix violaceirubra</name>
    <dbReference type="NCBI Taxonomy" id="413306"/>
    <lineage>
        <taxon>Bacteria</taxon>
        <taxon>Bacillati</taxon>
        <taxon>Actinomycetota</taxon>
        <taxon>Actinomycetes</taxon>
        <taxon>Pseudonocardiales</taxon>
        <taxon>Pseudonocardiaceae</taxon>
        <taxon>Saccharothrix</taxon>
    </lineage>
</organism>
<keyword evidence="2 5" id="KW-0812">Transmembrane</keyword>
<dbReference type="InterPro" id="IPR013525">
    <property type="entry name" value="ABC2_TM"/>
</dbReference>
<dbReference type="AlphaFoldDB" id="A0A7W7WV16"/>
<dbReference type="PROSITE" id="PS51012">
    <property type="entry name" value="ABC_TM2"/>
    <property type="match status" value="1"/>
</dbReference>
<feature type="transmembrane region" description="Helical" evidence="5">
    <location>
        <begin position="106"/>
        <end position="127"/>
    </location>
</feature>
<dbReference type="Pfam" id="PF12698">
    <property type="entry name" value="ABC2_membrane_3"/>
    <property type="match status" value="1"/>
</dbReference>
<dbReference type="GO" id="GO:0016020">
    <property type="term" value="C:membrane"/>
    <property type="evidence" value="ECO:0007669"/>
    <property type="project" value="UniProtKB-SubCell"/>
</dbReference>
<dbReference type="InterPro" id="IPR052902">
    <property type="entry name" value="ABC-2_transporter"/>
</dbReference>
<reference evidence="7 8" key="1">
    <citation type="submission" date="2020-08" db="EMBL/GenBank/DDBJ databases">
        <title>Sequencing the genomes of 1000 actinobacteria strains.</title>
        <authorList>
            <person name="Klenk H.-P."/>
        </authorList>
    </citation>
    <scope>NUCLEOTIDE SEQUENCE [LARGE SCALE GENOMIC DNA]</scope>
    <source>
        <strain evidence="7 8">DSM 45084</strain>
    </source>
</reference>
<dbReference type="InterPro" id="IPR047817">
    <property type="entry name" value="ABC2_TM_bact-type"/>
</dbReference>
<dbReference type="EMBL" id="JACHJS010000001">
    <property type="protein sequence ID" value="MBB4964835.1"/>
    <property type="molecule type" value="Genomic_DNA"/>
</dbReference>
<comment type="caution">
    <text evidence="7">The sequence shown here is derived from an EMBL/GenBank/DDBJ whole genome shotgun (WGS) entry which is preliminary data.</text>
</comment>
<accession>A0A7W7WV16</accession>
<feature type="transmembrane region" description="Helical" evidence="5">
    <location>
        <begin position="139"/>
        <end position="161"/>
    </location>
</feature>